<dbReference type="EMBL" id="PCQL01000008">
    <property type="protein sequence ID" value="PRC19735.1"/>
    <property type="molecule type" value="Genomic_DNA"/>
</dbReference>
<name>A0A2S9EUT0_9PSED</name>
<dbReference type="Proteomes" id="UP000238045">
    <property type="component" value="Unassembled WGS sequence"/>
</dbReference>
<protein>
    <recommendedName>
        <fullName evidence="2">DUF6957 domain-containing protein</fullName>
    </recommendedName>
</protein>
<comment type="caution">
    <text evidence="3">The sequence shown here is derived from an EMBL/GenBank/DDBJ whole genome shotgun (WGS) entry which is preliminary data.</text>
</comment>
<sequence>MKGSPMASVEEPDFMNGPRTPLEGLSSSSEARALAVERFPKKPYCLVRDWTIFRIEVTRDELFKCHAAGQLPMILFAHNVAEDSQGRFERGDWVRSSMCTGFHDGVAFETRNSVYVLIGSGHEQLASLKDVFSLF</sequence>
<proteinExistence type="predicted"/>
<dbReference type="Pfam" id="PF22275">
    <property type="entry name" value="DUF6957"/>
    <property type="match status" value="1"/>
</dbReference>
<evidence type="ECO:0000313" key="4">
    <source>
        <dbReference type="Proteomes" id="UP000238045"/>
    </source>
</evidence>
<dbReference type="AlphaFoldDB" id="A0A2S9EUT0"/>
<evidence type="ECO:0000256" key="1">
    <source>
        <dbReference type="SAM" id="MobiDB-lite"/>
    </source>
</evidence>
<accession>A0A2S9EUT0</accession>
<organism evidence="3 4">
    <name type="scientific">Pseudomonas poae</name>
    <dbReference type="NCBI Taxonomy" id="200451"/>
    <lineage>
        <taxon>Bacteria</taxon>
        <taxon>Pseudomonadati</taxon>
        <taxon>Pseudomonadota</taxon>
        <taxon>Gammaproteobacteria</taxon>
        <taxon>Pseudomonadales</taxon>
        <taxon>Pseudomonadaceae</taxon>
        <taxon>Pseudomonas</taxon>
    </lineage>
</organism>
<reference evidence="3 4" key="1">
    <citation type="submission" date="2017-09" db="EMBL/GenBank/DDBJ databases">
        <title>Genomic, metabolic, and phenotypic characteristics of bacterial isolates from the natural microbiome of the model nematode Caenorhabditis elegans.</title>
        <authorList>
            <person name="Zimmermann J."/>
            <person name="Obeng N."/>
            <person name="Yang W."/>
            <person name="Obeng O."/>
            <person name="Kissoyan K."/>
            <person name="Pees B."/>
            <person name="Dirksen P."/>
            <person name="Hoppner M."/>
            <person name="Franke A."/>
            <person name="Rosenstiel P."/>
            <person name="Leippe M."/>
            <person name="Dierking K."/>
            <person name="Kaleta C."/>
            <person name="Schulenburg H."/>
        </authorList>
    </citation>
    <scope>NUCLEOTIDE SEQUENCE [LARGE SCALE GENOMIC DNA]</scope>
    <source>
        <strain evidence="3 4">MYb117</strain>
    </source>
</reference>
<feature type="domain" description="DUF6957" evidence="2">
    <location>
        <begin position="27"/>
        <end position="133"/>
    </location>
</feature>
<evidence type="ECO:0000259" key="2">
    <source>
        <dbReference type="Pfam" id="PF22275"/>
    </source>
</evidence>
<evidence type="ECO:0000313" key="3">
    <source>
        <dbReference type="EMBL" id="PRC19735.1"/>
    </source>
</evidence>
<gene>
    <name evidence="3" type="ORF">CQZ99_10375</name>
</gene>
<dbReference type="InterPro" id="IPR054232">
    <property type="entry name" value="DUF6957"/>
</dbReference>
<keyword evidence="4" id="KW-1185">Reference proteome</keyword>
<feature type="region of interest" description="Disordered" evidence="1">
    <location>
        <begin position="1"/>
        <end position="26"/>
    </location>
</feature>